<protein>
    <submittedName>
        <fullName evidence="1">Uncharacterized protein</fullName>
    </submittedName>
</protein>
<evidence type="ECO:0000313" key="2">
    <source>
        <dbReference type="Proteomes" id="UP000006048"/>
    </source>
</evidence>
<evidence type="ECO:0000313" key="1">
    <source>
        <dbReference type="EMBL" id="AFM10712.1"/>
    </source>
</evidence>
<keyword evidence="2" id="KW-1185">Reference proteome</keyword>
<dbReference type="AlphaFoldDB" id="I4B0A5"/>
<name>I4B0A5_TURPD</name>
<dbReference type="HOGENOM" id="CLU_058829_0_0_12"/>
<dbReference type="RefSeq" id="WP_014801234.1">
    <property type="nucleotide sequence ID" value="NC_018020.1"/>
</dbReference>
<dbReference type="STRING" id="869212.Turpa_0049"/>
<reference evidence="1 2" key="1">
    <citation type="submission" date="2012-06" db="EMBL/GenBank/DDBJ databases">
        <title>The complete chromosome of genome of Turneriella parva DSM 21527.</title>
        <authorList>
            <consortium name="US DOE Joint Genome Institute (JGI-PGF)"/>
            <person name="Lucas S."/>
            <person name="Han J."/>
            <person name="Lapidus A."/>
            <person name="Bruce D."/>
            <person name="Goodwin L."/>
            <person name="Pitluck S."/>
            <person name="Peters L."/>
            <person name="Kyrpides N."/>
            <person name="Mavromatis K."/>
            <person name="Ivanova N."/>
            <person name="Mikhailova N."/>
            <person name="Chertkov O."/>
            <person name="Detter J.C."/>
            <person name="Tapia R."/>
            <person name="Han C."/>
            <person name="Land M."/>
            <person name="Hauser L."/>
            <person name="Markowitz V."/>
            <person name="Cheng J.-F."/>
            <person name="Hugenholtz P."/>
            <person name="Woyke T."/>
            <person name="Wu D."/>
            <person name="Gronow S."/>
            <person name="Wellnitz S."/>
            <person name="Brambilla E."/>
            <person name="Klenk H.-P."/>
            <person name="Eisen J.A."/>
        </authorList>
    </citation>
    <scope>NUCLEOTIDE SEQUENCE [LARGE SCALE GENOMIC DNA]</scope>
    <source>
        <strain evidence="2">ATCC BAA-1111 / DSM 21527 / NCTC 11395 / H</strain>
    </source>
</reference>
<accession>I4B0A5</accession>
<gene>
    <name evidence="1" type="ordered locus">Turpa_0049</name>
</gene>
<organism evidence="1 2">
    <name type="scientific">Turneriella parva (strain ATCC BAA-1111 / DSM 21527 / NCTC 11395 / H)</name>
    <name type="common">Leptospira parva</name>
    <dbReference type="NCBI Taxonomy" id="869212"/>
    <lineage>
        <taxon>Bacteria</taxon>
        <taxon>Pseudomonadati</taxon>
        <taxon>Spirochaetota</taxon>
        <taxon>Spirochaetia</taxon>
        <taxon>Leptospirales</taxon>
        <taxon>Leptospiraceae</taxon>
        <taxon>Turneriella</taxon>
    </lineage>
</organism>
<dbReference type="Proteomes" id="UP000006048">
    <property type="component" value="Chromosome"/>
</dbReference>
<proteinExistence type="predicted"/>
<dbReference type="EMBL" id="CP002959">
    <property type="protein sequence ID" value="AFM10712.1"/>
    <property type="molecule type" value="Genomic_DNA"/>
</dbReference>
<sequence>MRFPDDICSQFSGEVFIKAAVTTFLRLFTALLFICSCPKITAADLKRVLILDFKNIEDDENYQYLEASITDAVREMLKGKFEFQEYPREEAINFAQANLFMTDEFHTQSVAFQMGLLLKQDVVINGSYSVENETITTEIRIFDIGNRKLLKTIEVTGPASSQIFASVGVIAERIAEECQAVLPNKDEWKRMLAEEKQTAVASTPNLLTISTGISAFSFPSGNQGQLTSDTILKPGDFGSALTFQLGYIRNNVYRSFYALGNLGYQTASKDFAVENNVQKAQGKLTLVSIRAGIGYEMPGYQRFNWSPFAAAGYYFGETSLNYDNLPRKPLGVDSQPANSALFTASAPALTFGIRSGFEINSMVTLELITEYTNLFYANNVSGFVVFSGGMTLRL</sequence>
<dbReference type="KEGG" id="tpx:Turpa_0049"/>